<evidence type="ECO:0000256" key="1">
    <source>
        <dbReference type="SAM" id="Coils"/>
    </source>
</evidence>
<keyword evidence="1" id="KW-0175">Coiled coil</keyword>
<evidence type="ECO:0000313" key="3">
    <source>
        <dbReference type="Proteomes" id="UP000245429"/>
    </source>
</evidence>
<reference evidence="2 3" key="1">
    <citation type="submission" date="2018-05" db="EMBL/GenBank/DDBJ databases">
        <title>Flavobacterium sp. MEBiC07310.</title>
        <authorList>
            <person name="Baek K."/>
        </authorList>
    </citation>
    <scope>NUCLEOTIDE SEQUENCE [LARGE SCALE GENOMIC DNA]</scope>
    <source>
        <strain evidence="2 3">MEBiC07310</strain>
    </source>
</reference>
<dbReference type="KEGG" id="fse:DI487_08545"/>
<organism evidence="2 3">
    <name type="scientific">Flavobacterium sediminis</name>
    <dbReference type="NCBI Taxonomy" id="2201181"/>
    <lineage>
        <taxon>Bacteria</taxon>
        <taxon>Pseudomonadati</taxon>
        <taxon>Bacteroidota</taxon>
        <taxon>Flavobacteriia</taxon>
        <taxon>Flavobacteriales</taxon>
        <taxon>Flavobacteriaceae</taxon>
        <taxon>Flavobacterium</taxon>
    </lineage>
</organism>
<gene>
    <name evidence="2" type="ORF">DI487_08545</name>
</gene>
<accession>A0A2U8QVJ0</accession>
<proteinExistence type="predicted"/>
<name>A0A2U8QVJ0_9FLAO</name>
<protein>
    <submittedName>
        <fullName evidence="2">Uncharacterized protein</fullName>
    </submittedName>
</protein>
<feature type="coiled-coil region" evidence="1">
    <location>
        <begin position="197"/>
        <end position="281"/>
    </location>
</feature>
<dbReference type="EMBL" id="CP029463">
    <property type="protein sequence ID" value="AWM13906.1"/>
    <property type="molecule type" value="Genomic_DNA"/>
</dbReference>
<dbReference type="Proteomes" id="UP000245429">
    <property type="component" value="Chromosome"/>
</dbReference>
<dbReference type="AlphaFoldDB" id="A0A2U8QVJ0"/>
<dbReference type="OrthoDB" id="853948at2"/>
<keyword evidence="3" id="KW-1185">Reference proteome</keyword>
<dbReference type="RefSeq" id="WP_109569273.1">
    <property type="nucleotide sequence ID" value="NZ_CP029463.1"/>
</dbReference>
<sequence length="430" mass="50153">MEVSNSRETKTIERYIKSSSEDNKLCKVFNSNIDGVNIAEITKLFVRGNNNNENENGFYNWLSEFIGVELPLVINNSKKDGYSPLYMQTIFSSLFIEQTKGWSDFFATMPYFGIPKAKEKIIEFTLDLNELDTSLEKDEILKEKNYLSDEWNKRIKSLELIISEFNGEIQELPKELTVEKSEIDQIKVLFKTDVDEIKTLNSLIESKKDDYEILKNKPISKIQDNKLEVLEKFESEKAEYKLLRQKIDTFSNNLSLQKLQFENLNSQKEKITKEIKDHNSLIKVFDENFLNRNNGNICPTCTQKVSYDLISSAEIHIPKLTLEDNKVFLVGQEKLIQTSLKSLTKVIEEKDVILKYYKKNLRNKEELIKSLSNDLIADDRDFSESDVLKKVQLEKEISELNFIDKKIRELFEDLKELATKYHNNLVRLGG</sequence>
<evidence type="ECO:0000313" key="2">
    <source>
        <dbReference type="EMBL" id="AWM13906.1"/>
    </source>
</evidence>